<comment type="caution">
    <text evidence="3">The sequence shown here is derived from an EMBL/GenBank/DDBJ whole genome shotgun (WGS) entry which is preliminary data.</text>
</comment>
<evidence type="ECO:0000313" key="4">
    <source>
        <dbReference type="Proteomes" id="UP001239213"/>
    </source>
</evidence>
<gene>
    <name evidence="3" type="ORF">CCUS01_06789</name>
</gene>
<dbReference type="AlphaFoldDB" id="A0AAI9Y0K1"/>
<keyword evidence="2" id="KW-0472">Membrane</keyword>
<keyword evidence="4" id="KW-1185">Reference proteome</keyword>
<proteinExistence type="predicted"/>
<dbReference type="EMBL" id="MPDP01000255">
    <property type="protein sequence ID" value="KAK1467832.1"/>
    <property type="molecule type" value="Genomic_DNA"/>
</dbReference>
<sequence>MISLVSGCLKRTFPNVLARVVSSATCLVLLSITGFVSRAPRVLTILTMQFVCPRLGISGRLWGPFSRGSLLEKSRRTVCKPGERSRPEFRSKKLGSSEKRLLPLLEKDEPDR</sequence>
<organism evidence="3 4">
    <name type="scientific">Colletotrichum cuscutae</name>
    <dbReference type="NCBI Taxonomy" id="1209917"/>
    <lineage>
        <taxon>Eukaryota</taxon>
        <taxon>Fungi</taxon>
        <taxon>Dikarya</taxon>
        <taxon>Ascomycota</taxon>
        <taxon>Pezizomycotina</taxon>
        <taxon>Sordariomycetes</taxon>
        <taxon>Hypocreomycetidae</taxon>
        <taxon>Glomerellales</taxon>
        <taxon>Glomerellaceae</taxon>
        <taxon>Colletotrichum</taxon>
        <taxon>Colletotrichum acutatum species complex</taxon>
    </lineage>
</organism>
<reference evidence="3" key="1">
    <citation type="submission" date="2016-11" db="EMBL/GenBank/DDBJ databases">
        <title>The genome sequence of Colletotrichum cuscutae.</title>
        <authorList>
            <person name="Baroncelli R."/>
        </authorList>
    </citation>
    <scope>NUCLEOTIDE SEQUENCE</scope>
    <source>
        <strain evidence="3">IMI 304802</strain>
    </source>
</reference>
<dbReference type="Proteomes" id="UP001239213">
    <property type="component" value="Unassembled WGS sequence"/>
</dbReference>
<name>A0AAI9Y0K1_9PEZI</name>
<evidence type="ECO:0000256" key="2">
    <source>
        <dbReference type="SAM" id="Phobius"/>
    </source>
</evidence>
<feature type="transmembrane region" description="Helical" evidence="2">
    <location>
        <begin position="16"/>
        <end position="36"/>
    </location>
</feature>
<evidence type="ECO:0000256" key="1">
    <source>
        <dbReference type="SAM" id="MobiDB-lite"/>
    </source>
</evidence>
<feature type="region of interest" description="Disordered" evidence="1">
    <location>
        <begin position="76"/>
        <end position="112"/>
    </location>
</feature>
<protein>
    <submittedName>
        <fullName evidence="3">Uncharacterized protein</fullName>
    </submittedName>
</protein>
<accession>A0AAI9Y0K1</accession>
<keyword evidence="2" id="KW-0812">Transmembrane</keyword>
<keyword evidence="2" id="KW-1133">Transmembrane helix</keyword>
<evidence type="ECO:0000313" key="3">
    <source>
        <dbReference type="EMBL" id="KAK1467832.1"/>
    </source>
</evidence>